<dbReference type="EMBL" id="MPUH01000944">
    <property type="protein sequence ID" value="OMJ71927.1"/>
    <property type="molecule type" value="Genomic_DNA"/>
</dbReference>
<gene>
    <name evidence="1" type="ORF">SteCoe_29742</name>
</gene>
<evidence type="ECO:0000313" key="2">
    <source>
        <dbReference type="Proteomes" id="UP000187209"/>
    </source>
</evidence>
<evidence type="ECO:0000313" key="1">
    <source>
        <dbReference type="EMBL" id="OMJ71927.1"/>
    </source>
</evidence>
<proteinExistence type="predicted"/>
<protein>
    <submittedName>
        <fullName evidence="1">Uncharacterized protein</fullName>
    </submittedName>
</protein>
<accession>A0A1R2B595</accession>
<dbReference type="Proteomes" id="UP000187209">
    <property type="component" value="Unassembled WGS sequence"/>
</dbReference>
<name>A0A1R2B595_9CILI</name>
<keyword evidence="2" id="KW-1185">Reference proteome</keyword>
<comment type="caution">
    <text evidence="1">The sequence shown here is derived from an EMBL/GenBank/DDBJ whole genome shotgun (WGS) entry which is preliminary data.</text>
</comment>
<sequence>MSKIDGDCKRSDNSRFSERFIIPSSVISRIGSPESNFVEIPNCENFEFSFVETRTEIESTQNIPQTPSSENLNLSQAIILKELESLRVQVKMINKKLDYNLTVLKEKQEKHKILSRIVNSRNDTRKSDKSMYEEVHCSCSKECVLF</sequence>
<reference evidence="1 2" key="1">
    <citation type="submission" date="2016-11" db="EMBL/GenBank/DDBJ databases">
        <title>The macronuclear genome of Stentor coeruleus: a giant cell with tiny introns.</title>
        <authorList>
            <person name="Slabodnick M."/>
            <person name="Ruby J.G."/>
            <person name="Reiff S.B."/>
            <person name="Swart E.C."/>
            <person name="Gosai S."/>
            <person name="Prabakaran S."/>
            <person name="Witkowska E."/>
            <person name="Larue G.E."/>
            <person name="Fisher S."/>
            <person name="Freeman R.M."/>
            <person name="Gunawardena J."/>
            <person name="Chu W."/>
            <person name="Stover N.A."/>
            <person name="Gregory B.D."/>
            <person name="Nowacki M."/>
            <person name="Derisi J."/>
            <person name="Roy S.W."/>
            <person name="Marshall W.F."/>
            <person name="Sood P."/>
        </authorList>
    </citation>
    <scope>NUCLEOTIDE SEQUENCE [LARGE SCALE GENOMIC DNA]</scope>
    <source>
        <strain evidence="1">WM001</strain>
    </source>
</reference>
<organism evidence="1 2">
    <name type="scientific">Stentor coeruleus</name>
    <dbReference type="NCBI Taxonomy" id="5963"/>
    <lineage>
        <taxon>Eukaryota</taxon>
        <taxon>Sar</taxon>
        <taxon>Alveolata</taxon>
        <taxon>Ciliophora</taxon>
        <taxon>Postciliodesmatophora</taxon>
        <taxon>Heterotrichea</taxon>
        <taxon>Heterotrichida</taxon>
        <taxon>Stentoridae</taxon>
        <taxon>Stentor</taxon>
    </lineage>
</organism>
<dbReference type="AlphaFoldDB" id="A0A1R2B595"/>